<protein>
    <recommendedName>
        <fullName evidence="5">EKC/KEOPS complex subunit GON7</fullName>
    </recommendedName>
</protein>
<dbReference type="OrthoDB" id="2288868at2759"/>
<evidence type="ECO:0000256" key="9">
    <source>
        <dbReference type="ARBA" id="ARBA00023015"/>
    </source>
</evidence>
<feature type="compositionally biased region" description="Polar residues" evidence="14">
    <location>
        <begin position="14"/>
        <end position="25"/>
    </location>
</feature>
<feature type="region of interest" description="Disordered" evidence="14">
    <location>
        <begin position="1"/>
        <end position="38"/>
    </location>
</feature>
<comment type="caution">
    <text evidence="15">The sequence shown here is derived from an EMBL/GenBank/DDBJ whole genome shotgun (WGS) entry which is preliminary data.</text>
</comment>
<keyword evidence="10" id="KW-0010">Activator</keyword>
<reference evidence="15 16" key="1">
    <citation type="submission" date="2017-05" db="EMBL/GenBank/DDBJ databases">
        <title>Draft genome sequence of Elsinoe australis.</title>
        <authorList>
            <person name="Cheng Q."/>
        </authorList>
    </citation>
    <scope>NUCLEOTIDE SEQUENCE [LARGE SCALE GENOMIC DNA]</scope>
    <source>
        <strain evidence="15 16">NL1</strain>
    </source>
</reference>
<dbReference type="EMBL" id="NHZQ01000412">
    <property type="protein sequence ID" value="PSK37280.1"/>
    <property type="molecule type" value="Genomic_DNA"/>
</dbReference>
<dbReference type="GO" id="GO:0000781">
    <property type="term" value="C:chromosome, telomeric region"/>
    <property type="evidence" value="ECO:0007669"/>
    <property type="project" value="UniProtKB-SubCell"/>
</dbReference>
<evidence type="ECO:0000256" key="10">
    <source>
        <dbReference type="ARBA" id="ARBA00023159"/>
    </source>
</evidence>
<proteinExistence type="inferred from homology"/>
<evidence type="ECO:0000256" key="3">
    <source>
        <dbReference type="ARBA" id="ARBA00008529"/>
    </source>
</evidence>
<accession>A0A2P7YMU1</accession>
<evidence type="ECO:0000256" key="2">
    <source>
        <dbReference type="ARBA" id="ARBA00004574"/>
    </source>
</evidence>
<comment type="subunit">
    <text evidence="4">Component of the EKC/KEOPS complex composed of at least BUD32, CGI121, GON7, KAE1 and PCC1; the whole complex dimerizes.</text>
</comment>
<evidence type="ECO:0000256" key="4">
    <source>
        <dbReference type="ARBA" id="ARBA00011534"/>
    </source>
</evidence>
<keyword evidence="8" id="KW-0779">Telomere</keyword>
<evidence type="ECO:0000256" key="11">
    <source>
        <dbReference type="ARBA" id="ARBA00023163"/>
    </source>
</evidence>
<evidence type="ECO:0000256" key="14">
    <source>
        <dbReference type="SAM" id="MobiDB-lite"/>
    </source>
</evidence>
<feature type="compositionally biased region" description="Acidic residues" evidence="14">
    <location>
        <begin position="85"/>
        <end position="100"/>
    </location>
</feature>
<evidence type="ECO:0000256" key="6">
    <source>
        <dbReference type="ARBA" id="ARBA00022454"/>
    </source>
</evidence>
<dbReference type="Proteomes" id="UP000243723">
    <property type="component" value="Unassembled WGS sequence"/>
</dbReference>
<evidence type="ECO:0000256" key="13">
    <source>
        <dbReference type="ARBA" id="ARBA00025393"/>
    </source>
</evidence>
<evidence type="ECO:0000313" key="16">
    <source>
        <dbReference type="Proteomes" id="UP000243723"/>
    </source>
</evidence>
<keyword evidence="16" id="KW-1185">Reference proteome</keyword>
<keyword evidence="12" id="KW-0539">Nucleus</keyword>
<gene>
    <name evidence="15" type="ORF">B9Z65_2022</name>
</gene>
<evidence type="ECO:0000256" key="8">
    <source>
        <dbReference type="ARBA" id="ARBA00022895"/>
    </source>
</evidence>
<dbReference type="AlphaFoldDB" id="A0A2P7YMU1"/>
<dbReference type="GO" id="GO:0005634">
    <property type="term" value="C:nucleus"/>
    <property type="evidence" value="ECO:0007669"/>
    <property type="project" value="UniProtKB-SubCell"/>
</dbReference>
<keyword evidence="9" id="KW-0805">Transcription regulation</keyword>
<keyword evidence="11" id="KW-0804">Transcription</keyword>
<evidence type="ECO:0000256" key="12">
    <source>
        <dbReference type="ARBA" id="ARBA00023242"/>
    </source>
</evidence>
<dbReference type="Pfam" id="PF08738">
    <property type="entry name" value="Gon7"/>
    <property type="match status" value="1"/>
</dbReference>
<comment type="similarity">
    <text evidence="3">Belongs to the GON7 family.</text>
</comment>
<feature type="region of interest" description="Disordered" evidence="14">
    <location>
        <begin position="65"/>
        <end position="100"/>
    </location>
</feature>
<keyword evidence="6" id="KW-0158">Chromosome</keyword>
<dbReference type="GO" id="GO:0008033">
    <property type="term" value="P:tRNA processing"/>
    <property type="evidence" value="ECO:0007669"/>
    <property type="project" value="UniProtKB-KW"/>
</dbReference>
<comment type="function">
    <text evidence="13">Component of the EKC/KEOPS complex that is required for the formation of a threonylcarbamoyl group on adenosine at position 37 (t(6)A37) in tRNAs that read codons beginning with adenine. The complex is probably involved in the transfer of the threonylcarbamoyl moiety of threonylcarbamoyl-AMP (TC-AMP) to the N6 group of A37. GON7 likely plays a supporting role to the catalytic subunit KAE1 in the complex. The EKC/KEOPS complex also promotes both telomere uncapping and telomere elongation. The complex is required for efficient recruitment of transcriptional coactivators.</text>
</comment>
<keyword evidence="7" id="KW-0819">tRNA processing</keyword>
<evidence type="ECO:0000256" key="1">
    <source>
        <dbReference type="ARBA" id="ARBA00004123"/>
    </source>
</evidence>
<dbReference type="InterPro" id="IPR014849">
    <property type="entry name" value="EKC/KEOPS_Gon7"/>
</dbReference>
<evidence type="ECO:0000256" key="7">
    <source>
        <dbReference type="ARBA" id="ARBA00022694"/>
    </source>
</evidence>
<evidence type="ECO:0000256" key="5">
    <source>
        <dbReference type="ARBA" id="ARBA00019746"/>
    </source>
</evidence>
<sequence>MSAEAEGNQLKAVYSSSTGKQTFESPLSPITDANRSTQEKTAYLSDLRAKTSKLQDDINAFLTQKMEEDKTLQSSSGQKAKVDEDKEEMMYGEEDPEQDG</sequence>
<comment type="subcellular location">
    <subcellularLocation>
        <location evidence="2">Chromosome</location>
        <location evidence="2">Telomere</location>
    </subcellularLocation>
    <subcellularLocation>
        <location evidence="1">Nucleus</location>
    </subcellularLocation>
</comment>
<organism evidence="15 16">
    <name type="scientific">Elsinoe australis</name>
    <dbReference type="NCBI Taxonomy" id="40998"/>
    <lineage>
        <taxon>Eukaryota</taxon>
        <taxon>Fungi</taxon>
        <taxon>Dikarya</taxon>
        <taxon>Ascomycota</taxon>
        <taxon>Pezizomycotina</taxon>
        <taxon>Dothideomycetes</taxon>
        <taxon>Dothideomycetidae</taxon>
        <taxon>Myriangiales</taxon>
        <taxon>Elsinoaceae</taxon>
        <taxon>Elsinoe</taxon>
    </lineage>
</organism>
<evidence type="ECO:0000313" key="15">
    <source>
        <dbReference type="EMBL" id="PSK37280.1"/>
    </source>
</evidence>
<name>A0A2P7YMU1_9PEZI</name>